<evidence type="ECO:0000313" key="2">
    <source>
        <dbReference type="EMBL" id="KIY48223.1"/>
    </source>
</evidence>
<accession>A0A0D7ABK2</accession>
<evidence type="ECO:0000313" key="3">
    <source>
        <dbReference type="Proteomes" id="UP000054144"/>
    </source>
</evidence>
<evidence type="ECO:0000259" key="1">
    <source>
        <dbReference type="Pfam" id="PF20415"/>
    </source>
</evidence>
<dbReference type="OrthoDB" id="3333333at2759"/>
<feature type="domain" description="DUF6699" evidence="1">
    <location>
        <begin position="70"/>
        <end position="185"/>
    </location>
</feature>
<sequence>MSGADQVGRWNPGTSYGPVLTQTELYLLRPELEVNPLLKGTSKNFHFVFNIATGQKGGFNTTSGPDRERDVPFTQGAEPATLPRVQQLYLINELSPWCTTVRNETGVTIEDVCNALFREYGDNFITEAELNSVGARLKHVIQRQAMSRMNVGGWGSGGFSPAVPVNQIRRVDWLRDHLFLDGVKHNSTYIKGRLGFDAPNIFIMEFTS</sequence>
<dbReference type="AlphaFoldDB" id="A0A0D7ABK2"/>
<dbReference type="InterPro" id="IPR046522">
    <property type="entry name" value="DUF6699"/>
</dbReference>
<organism evidence="2 3">
    <name type="scientific">Fistulina hepatica ATCC 64428</name>
    <dbReference type="NCBI Taxonomy" id="1128425"/>
    <lineage>
        <taxon>Eukaryota</taxon>
        <taxon>Fungi</taxon>
        <taxon>Dikarya</taxon>
        <taxon>Basidiomycota</taxon>
        <taxon>Agaricomycotina</taxon>
        <taxon>Agaricomycetes</taxon>
        <taxon>Agaricomycetidae</taxon>
        <taxon>Agaricales</taxon>
        <taxon>Fistulinaceae</taxon>
        <taxon>Fistulina</taxon>
    </lineage>
</organism>
<proteinExistence type="predicted"/>
<gene>
    <name evidence="2" type="ORF">FISHEDRAFT_43787</name>
</gene>
<reference evidence="2 3" key="1">
    <citation type="journal article" date="2015" name="Fungal Genet. Biol.">
        <title>Evolution of novel wood decay mechanisms in Agaricales revealed by the genome sequences of Fistulina hepatica and Cylindrobasidium torrendii.</title>
        <authorList>
            <person name="Floudas D."/>
            <person name="Held B.W."/>
            <person name="Riley R."/>
            <person name="Nagy L.G."/>
            <person name="Koehler G."/>
            <person name="Ransdell A.S."/>
            <person name="Younus H."/>
            <person name="Chow J."/>
            <person name="Chiniquy J."/>
            <person name="Lipzen A."/>
            <person name="Tritt A."/>
            <person name="Sun H."/>
            <person name="Haridas S."/>
            <person name="LaButti K."/>
            <person name="Ohm R.A."/>
            <person name="Kues U."/>
            <person name="Blanchette R.A."/>
            <person name="Grigoriev I.V."/>
            <person name="Minto R.E."/>
            <person name="Hibbett D.S."/>
        </authorList>
    </citation>
    <scope>NUCLEOTIDE SEQUENCE [LARGE SCALE GENOMIC DNA]</scope>
    <source>
        <strain evidence="2 3">ATCC 64428</strain>
    </source>
</reference>
<dbReference type="Pfam" id="PF20415">
    <property type="entry name" value="DUF6699"/>
    <property type="match status" value="1"/>
</dbReference>
<dbReference type="EMBL" id="KN881851">
    <property type="protein sequence ID" value="KIY48223.1"/>
    <property type="molecule type" value="Genomic_DNA"/>
</dbReference>
<dbReference type="Proteomes" id="UP000054144">
    <property type="component" value="Unassembled WGS sequence"/>
</dbReference>
<keyword evidence="3" id="KW-1185">Reference proteome</keyword>
<name>A0A0D7ABK2_9AGAR</name>
<protein>
    <recommendedName>
        <fullName evidence="1">DUF6699 domain-containing protein</fullName>
    </recommendedName>
</protein>